<dbReference type="InterPro" id="IPR025680">
    <property type="entry name" value="DddI"/>
</dbReference>
<evidence type="ECO:0008006" key="3">
    <source>
        <dbReference type="Google" id="ProtNLM"/>
    </source>
</evidence>
<organism evidence="1 2">
    <name type="scientific">Longimycelium tulufanense</name>
    <dbReference type="NCBI Taxonomy" id="907463"/>
    <lineage>
        <taxon>Bacteria</taxon>
        <taxon>Bacillati</taxon>
        <taxon>Actinomycetota</taxon>
        <taxon>Actinomycetes</taxon>
        <taxon>Pseudonocardiales</taxon>
        <taxon>Pseudonocardiaceae</taxon>
        <taxon>Longimycelium</taxon>
    </lineage>
</organism>
<reference evidence="1" key="2">
    <citation type="submission" date="2020-09" db="EMBL/GenBank/DDBJ databases">
        <authorList>
            <person name="Sun Q."/>
            <person name="Zhou Y."/>
        </authorList>
    </citation>
    <scope>NUCLEOTIDE SEQUENCE</scope>
    <source>
        <strain evidence="1">CGMCC 4.5737</strain>
    </source>
</reference>
<evidence type="ECO:0000313" key="2">
    <source>
        <dbReference type="Proteomes" id="UP000637578"/>
    </source>
</evidence>
<proteinExistence type="predicted"/>
<dbReference type="AlphaFoldDB" id="A0A8J3CG24"/>
<evidence type="ECO:0000313" key="1">
    <source>
        <dbReference type="EMBL" id="GGM70339.1"/>
    </source>
</evidence>
<accession>A0A8J3CG24</accession>
<name>A0A8J3CG24_9PSEU</name>
<comment type="caution">
    <text evidence="1">The sequence shown here is derived from an EMBL/GenBank/DDBJ whole genome shotgun (WGS) entry which is preliminary data.</text>
</comment>
<reference evidence="1" key="1">
    <citation type="journal article" date="2014" name="Int. J. Syst. Evol. Microbiol.">
        <title>Complete genome sequence of Corynebacterium casei LMG S-19264T (=DSM 44701T), isolated from a smear-ripened cheese.</title>
        <authorList>
            <consortium name="US DOE Joint Genome Institute (JGI-PGF)"/>
            <person name="Walter F."/>
            <person name="Albersmeier A."/>
            <person name="Kalinowski J."/>
            <person name="Ruckert C."/>
        </authorList>
    </citation>
    <scope>NUCLEOTIDE SEQUENCE</scope>
    <source>
        <strain evidence="1">CGMCC 4.5737</strain>
    </source>
</reference>
<protein>
    <recommendedName>
        <fullName evidence="3">Immunity protein Imm1</fullName>
    </recommendedName>
</protein>
<dbReference type="Proteomes" id="UP000637578">
    <property type="component" value="Unassembled WGS sequence"/>
</dbReference>
<dbReference type="EMBL" id="BMMK01000025">
    <property type="protein sequence ID" value="GGM70339.1"/>
    <property type="molecule type" value="Genomic_DNA"/>
</dbReference>
<keyword evidence="2" id="KW-1185">Reference proteome</keyword>
<sequence>MPYTIEAYYANPQGADSVLLSAAEELDGLVDDLAAAGPEDRDALLYLAGVEVPARELRVEVDGQASVGALSFTEDTGSTATWFSHSGHGGGGLTTLYADRVSRMPFPPDALLPLDTVRQALREFRRTGQRPTCVDWQPAGFQLAAAACALTWLQVPA</sequence>
<dbReference type="Pfam" id="PF14430">
    <property type="entry name" value="Imm1"/>
    <property type="match status" value="1"/>
</dbReference>
<gene>
    <name evidence="1" type="ORF">GCM10012275_45910</name>
</gene>
<dbReference type="RefSeq" id="WP_189060484.1">
    <property type="nucleotide sequence ID" value="NZ_BMMK01000025.1"/>
</dbReference>